<sequence>MAHSYTLAGIGEWPATARKRIRMRADLMSAGVRGGGFAAPNSSPYRGTFVLESDRRGRRIELEAPRHAASGGPSTLIQGSITAWYTTPSLPKPSGSTGSNTRSTGCWYIPNRMPT</sequence>
<reference evidence="2 3" key="1">
    <citation type="journal article" date="2019" name="Int. J. Syst. Evol. Microbiol.">
        <title>The Global Catalogue of Microorganisms (GCM) 10K type strain sequencing project: providing services to taxonomists for standard genome sequencing and annotation.</title>
        <authorList>
            <consortium name="The Broad Institute Genomics Platform"/>
            <consortium name="The Broad Institute Genome Sequencing Center for Infectious Disease"/>
            <person name="Wu L."/>
            <person name="Ma J."/>
        </authorList>
    </citation>
    <scope>NUCLEOTIDE SEQUENCE [LARGE SCALE GENOMIC DNA]</scope>
    <source>
        <strain evidence="2 3">JCM 14323</strain>
    </source>
</reference>
<keyword evidence="3" id="KW-1185">Reference proteome</keyword>
<comment type="caution">
    <text evidence="2">The sequence shown here is derived from an EMBL/GenBank/DDBJ whole genome shotgun (WGS) entry which is preliminary data.</text>
</comment>
<protein>
    <submittedName>
        <fullName evidence="2">Uncharacterized protein</fullName>
    </submittedName>
</protein>
<accession>A0ABN2N1K3</accession>
<dbReference type="EMBL" id="BAAANK010000012">
    <property type="protein sequence ID" value="GAA1845822.1"/>
    <property type="molecule type" value="Genomic_DNA"/>
</dbReference>
<evidence type="ECO:0000313" key="2">
    <source>
        <dbReference type="EMBL" id="GAA1845822.1"/>
    </source>
</evidence>
<evidence type="ECO:0000256" key="1">
    <source>
        <dbReference type="SAM" id="MobiDB-lite"/>
    </source>
</evidence>
<dbReference type="Proteomes" id="UP001501746">
    <property type="component" value="Unassembled WGS sequence"/>
</dbReference>
<feature type="compositionally biased region" description="Low complexity" evidence="1">
    <location>
        <begin position="94"/>
        <end position="105"/>
    </location>
</feature>
<name>A0ABN2N1K3_9MICO</name>
<organism evidence="2 3">
    <name type="scientific">Agromyces salentinus</name>
    <dbReference type="NCBI Taxonomy" id="269421"/>
    <lineage>
        <taxon>Bacteria</taxon>
        <taxon>Bacillati</taxon>
        <taxon>Actinomycetota</taxon>
        <taxon>Actinomycetes</taxon>
        <taxon>Micrococcales</taxon>
        <taxon>Microbacteriaceae</taxon>
        <taxon>Agromyces</taxon>
    </lineage>
</organism>
<proteinExistence type="predicted"/>
<evidence type="ECO:0000313" key="3">
    <source>
        <dbReference type="Proteomes" id="UP001501746"/>
    </source>
</evidence>
<gene>
    <name evidence="2" type="ORF">GCM10009750_35150</name>
</gene>
<feature type="region of interest" description="Disordered" evidence="1">
    <location>
        <begin position="88"/>
        <end position="115"/>
    </location>
</feature>